<evidence type="ECO:0000313" key="1">
    <source>
        <dbReference type="EMBL" id="EGE84448.2"/>
    </source>
</evidence>
<organism evidence="1">
    <name type="scientific">Ajellomyces dermatitidis (strain ATCC 18188 / CBS 674.68)</name>
    <name type="common">Blastomyces dermatitidis</name>
    <dbReference type="NCBI Taxonomy" id="653446"/>
    <lineage>
        <taxon>Eukaryota</taxon>
        <taxon>Fungi</taxon>
        <taxon>Dikarya</taxon>
        <taxon>Ascomycota</taxon>
        <taxon>Pezizomycotina</taxon>
        <taxon>Eurotiomycetes</taxon>
        <taxon>Eurotiomycetidae</taxon>
        <taxon>Onygenales</taxon>
        <taxon>Ajellomycetaceae</taxon>
        <taxon>Blastomyces</taxon>
    </lineage>
</organism>
<proteinExistence type="predicted"/>
<sequence>MNDDTSSHMLLTVSLLKLSHIDRSVSADNITSVSETILIEDDNIIKTTLSCSQASSVTFSPSSAENVMRTSGSSDPAVPALFFNFSMCTRVHFYIGIPANLAINDINVVHRVIEESEACTVLLQEWLATLEFLADLEF</sequence>
<accession>F2TMI5</accession>
<reference evidence="1" key="1">
    <citation type="submission" date="2010-03" db="EMBL/GenBank/DDBJ databases">
        <title>Annotation of Blastomyces dermatitidis strain ATCC 18188.</title>
        <authorList>
            <consortium name="The Broad Institute Genome Sequencing Platform"/>
            <consortium name="Broad Institute Genome Sequencing Center for Infectious Disease."/>
            <person name="Cuomo C."/>
            <person name="Klein B."/>
            <person name="Sullivan T."/>
            <person name="Heitman J."/>
            <person name="Young S."/>
            <person name="Zeng Q."/>
            <person name="Gargeya S."/>
            <person name="Alvarado L."/>
            <person name="Berlin A.M."/>
            <person name="Chapman S.B."/>
            <person name="Chen Z."/>
            <person name="Freedman E."/>
            <person name="Gellesch M."/>
            <person name="Goldberg J."/>
            <person name="Griggs A."/>
            <person name="Gujja S."/>
            <person name="Heilman E."/>
            <person name="Heiman D."/>
            <person name="Howarth C."/>
            <person name="Mehta T."/>
            <person name="Neiman D."/>
            <person name="Pearson M."/>
            <person name="Roberts A."/>
            <person name="Saif S."/>
            <person name="Shea T."/>
            <person name="Shenoy N."/>
            <person name="Sisk P."/>
            <person name="Stolte C."/>
            <person name="Sykes S."/>
            <person name="White J."/>
            <person name="Yandava C."/>
            <person name="Haas B."/>
            <person name="Nusbaum C."/>
            <person name="Birren B."/>
        </authorList>
    </citation>
    <scope>NUCLEOTIDE SEQUENCE [LARGE SCALE GENOMIC DNA]</scope>
    <source>
        <strain evidence="1">ATCC 18188</strain>
    </source>
</reference>
<dbReference type="AlphaFoldDB" id="F2TMI5"/>
<dbReference type="EMBL" id="GG749470">
    <property type="protein sequence ID" value="EGE84448.2"/>
    <property type="molecule type" value="Genomic_DNA"/>
</dbReference>
<dbReference type="Proteomes" id="UP000007802">
    <property type="component" value="Unassembled WGS sequence"/>
</dbReference>
<dbReference type="HOGENOM" id="CLU_2145185_0_0_1"/>
<protein>
    <submittedName>
        <fullName evidence="1">Uncharacterized protein</fullName>
    </submittedName>
</protein>
<gene>
    <name evidence="1" type="ORF">BDDG_07393</name>
</gene>
<name>F2TMI5_AJEDA</name>